<keyword evidence="4 6" id="KW-1133">Transmembrane helix</keyword>
<dbReference type="Gene3D" id="1.20.120.1200">
    <property type="entry name" value="NADH-ubiquinone/plastoquinone oxidoreductase chain 6, subunit NuoJ"/>
    <property type="match status" value="1"/>
</dbReference>
<feature type="transmembrane region" description="Helical" evidence="6">
    <location>
        <begin position="29"/>
        <end position="46"/>
    </location>
</feature>
<proteinExistence type="predicted"/>
<organism evidence="8 11">
    <name type="scientific">Enterocloster aldenensis</name>
    <dbReference type="NCBI Taxonomy" id="358742"/>
    <lineage>
        <taxon>Bacteria</taxon>
        <taxon>Bacillati</taxon>
        <taxon>Bacillota</taxon>
        <taxon>Clostridia</taxon>
        <taxon>Lachnospirales</taxon>
        <taxon>Lachnospiraceae</taxon>
        <taxon>Enterocloster</taxon>
    </lineage>
</organism>
<feature type="transmembrane region" description="Helical" evidence="6">
    <location>
        <begin position="52"/>
        <end position="71"/>
    </location>
</feature>
<evidence type="ECO:0000259" key="7">
    <source>
        <dbReference type="Pfam" id="PF13244"/>
    </source>
</evidence>
<reference evidence="9" key="2">
    <citation type="submission" date="2020-02" db="EMBL/GenBank/DDBJ databases">
        <authorList>
            <person name="Littmann E."/>
            <person name="Sorbara M."/>
        </authorList>
    </citation>
    <scope>NUCLEOTIDE SEQUENCE</scope>
    <source>
        <strain evidence="9">MSK.1.17</strain>
    </source>
</reference>
<keyword evidence="2" id="KW-1003">Cell membrane</keyword>
<evidence type="ECO:0000256" key="1">
    <source>
        <dbReference type="ARBA" id="ARBA00004651"/>
    </source>
</evidence>
<dbReference type="Pfam" id="PF13244">
    <property type="entry name" value="MbhD"/>
    <property type="match status" value="1"/>
</dbReference>
<feature type="transmembrane region" description="Helical" evidence="6">
    <location>
        <begin position="6"/>
        <end position="22"/>
    </location>
</feature>
<dbReference type="InterPro" id="IPR025383">
    <property type="entry name" value="MrpA_C/MbhD"/>
</dbReference>
<evidence type="ECO:0000313" key="10">
    <source>
        <dbReference type="Proteomes" id="UP000669239"/>
    </source>
</evidence>
<gene>
    <name evidence="9" type="ORF">G5B36_25455</name>
    <name evidence="8" type="ORF">L0N08_27590</name>
</gene>
<name>A0AAX1SGL2_9FIRM</name>
<dbReference type="EMBL" id="JAAITT010000054">
    <property type="protein sequence ID" value="NSJ52012.1"/>
    <property type="molecule type" value="Genomic_DNA"/>
</dbReference>
<dbReference type="Proteomes" id="UP000669239">
    <property type="component" value="Unassembled WGS sequence"/>
</dbReference>
<dbReference type="InterPro" id="IPR042106">
    <property type="entry name" value="Nuo/plastoQ_OxRdtase_6_NuoJ"/>
</dbReference>
<keyword evidence="3 6" id="KW-0812">Transmembrane</keyword>
<dbReference type="GO" id="GO:0005886">
    <property type="term" value="C:plasma membrane"/>
    <property type="evidence" value="ECO:0007669"/>
    <property type="project" value="UniProtKB-SubCell"/>
</dbReference>
<keyword evidence="10" id="KW-1185">Reference proteome</keyword>
<evidence type="ECO:0000313" key="9">
    <source>
        <dbReference type="EMBL" id="NSJ52012.1"/>
    </source>
</evidence>
<protein>
    <submittedName>
        <fullName evidence="8">DUF4040 domain-containing protein</fullName>
    </submittedName>
</protein>
<feature type="domain" description="MrpA C-terminal/MbhD" evidence="7">
    <location>
        <begin position="12"/>
        <end position="75"/>
    </location>
</feature>
<comment type="caution">
    <text evidence="8">The sequence shown here is derived from an EMBL/GenBank/DDBJ whole genome shotgun (WGS) entry which is preliminary data.</text>
</comment>
<comment type="subcellular location">
    <subcellularLocation>
        <location evidence="1">Cell membrane</location>
        <topology evidence="1">Multi-pass membrane protein</topology>
    </subcellularLocation>
</comment>
<evidence type="ECO:0000256" key="3">
    <source>
        <dbReference type="ARBA" id="ARBA00022692"/>
    </source>
</evidence>
<sequence>MRLFEIILLVSLVVCAVSVGFARDLLTSIVIFMSYSLIMCVIWILLQSPDLAITEAAVGAGVTSILFFITLKKIRAISKVHDEADGRTICGEGRDEQEKG</sequence>
<evidence type="ECO:0000256" key="6">
    <source>
        <dbReference type="SAM" id="Phobius"/>
    </source>
</evidence>
<dbReference type="EMBL" id="JAKNGE010000054">
    <property type="protein sequence ID" value="MCG4749176.1"/>
    <property type="molecule type" value="Genomic_DNA"/>
</dbReference>
<dbReference type="RefSeq" id="WP_117560916.1">
    <property type="nucleotide sequence ID" value="NZ_JAAITT010000054.1"/>
</dbReference>
<reference evidence="8" key="3">
    <citation type="submission" date="2022-01" db="EMBL/GenBank/DDBJ databases">
        <title>Collection of gut derived symbiotic bacterial strains cultured from healthy donors.</title>
        <authorList>
            <person name="Lin H."/>
            <person name="Kohout C."/>
            <person name="Waligurski E."/>
            <person name="Pamer E.G."/>
        </authorList>
    </citation>
    <scope>NUCLEOTIDE SEQUENCE</scope>
    <source>
        <strain evidence="8">DFI.6.55</strain>
    </source>
</reference>
<accession>A0AAX1SGL2</accession>
<evidence type="ECO:0000313" key="11">
    <source>
        <dbReference type="Proteomes" id="UP001299608"/>
    </source>
</evidence>
<evidence type="ECO:0000256" key="5">
    <source>
        <dbReference type="ARBA" id="ARBA00023136"/>
    </source>
</evidence>
<reference evidence="9 10" key="1">
    <citation type="journal article" date="2020" name="Cell Host Microbe">
        <title>Functional and Genomic Variation between Human-Derived Isolates of Lachnospiraceae Reveals Inter- and Intra-Species Diversity.</title>
        <authorList>
            <person name="Sorbara M.T."/>
            <person name="Littmann E.R."/>
            <person name="Fontana E."/>
            <person name="Moody T.U."/>
            <person name="Kohout C.E."/>
            <person name="Gjonbalaj M."/>
            <person name="Eaton V."/>
            <person name="Seok R."/>
            <person name="Leiner I.M."/>
            <person name="Pamer E.G."/>
        </authorList>
    </citation>
    <scope>NUCLEOTIDE SEQUENCE [LARGE SCALE GENOMIC DNA]</scope>
    <source>
        <strain evidence="9 10">MSK.1.17</strain>
    </source>
</reference>
<evidence type="ECO:0000256" key="2">
    <source>
        <dbReference type="ARBA" id="ARBA00022475"/>
    </source>
</evidence>
<evidence type="ECO:0000256" key="4">
    <source>
        <dbReference type="ARBA" id="ARBA00022989"/>
    </source>
</evidence>
<evidence type="ECO:0000313" key="8">
    <source>
        <dbReference type="EMBL" id="MCG4749176.1"/>
    </source>
</evidence>
<keyword evidence="5 6" id="KW-0472">Membrane</keyword>
<dbReference type="AlphaFoldDB" id="A0AAX1SGL2"/>
<dbReference type="Proteomes" id="UP001299608">
    <property type="component" value="Unassembled WGS sequence"/>
</dbReference>